<dbReference type="Proteomes" id="UP000516305">
    <property type="component" value="Chromosome"/>
</dbReference>
<dbReference type="KEGG" id="chyd:H4K34_01725"/>
<keyword evidence="3" id="KW-1185">Reference proteome</keyword>
<dbReference type="RefSeq" id="WP_210759113.1">
    <property type="nucleotide sequence ID" value="NZ_CP060139.1"/>
</dbReference>
<keyword evidence="1" id="KW-0732">Signal</keyword>
<proteinExistence type="predicted"/>
<feature type="chain" id="PRO_5028963575" evidence="1">
    <location>
        <begin position="20"/>
        <end position="447"/>
    </location>
</feature>
<sequence>MGLRLFFFLLISLSLKSQAFRIGPAEDYKDQLPWEHIYAFEAQDLNRSFSELALRSKIEPQALLEAIGAYQQIYQFEVNADSLPGKFVFAGVRYPILFFMRHSFIVEWEKQADQSYFYRFYNQHAHYDRGKFNPDQKEPKPLEIGLREWSYLQMLVNNLSLNSPIYHPLAFAYNHETYFLSREELQNWGIQELKMHREDSLPRADSLQVRILDYPLSLPDIRMVWDSSTFQIEEYQVYPQVLYSNPLYAASFDSVGRIDHSRLLGFLRKDSSIYHRYFSDSLRTTLILGEQNRIYYWDAHPFGSNHIYSYSSSMATENLKSFFLKSYPRALKAYLDSAAQAIDTLSLHQNEIHAFYTKGDPWHRIWRTKGQYQKALFWKELSQKDFVPYKVLSADREFSEVVRDHLTYSPQYLMLEVDDYQGLVFYKSPKDSQYYFMGLHELRIFQQ</sequence>
<name>A0A7H0VFT8_9FLAO</name>
<protein>
    <submittedName>
        <fullName evidence="2">Uncharacterized protein</fullName>
    </submittedName>
</protein>
<accession>A0A7H0VFT8</accession>
<dbReference type="AlphaFoldDB" id="A0A7H0VFT8"/>
<evidence type="ECO:0000313" key="3">
    <source>
        <dbReference type="Proteomes" id="UP000516305"/>
    </source>
</evidence>
<evidence type="ECO:0000313" key="2">
    <source>
        <dbReference type="EMBL" id="QNR24586.1"/>
    </source>
</evidence>
<feature type="signal peptide" evidence="1">
    <location>
        <begin position="1"/>
        <end position="19"/>
    </location>
</feature>
<organism evidence="2 3">
    <name type="scientific">Croceimicrobium hydrocarbonivorans</name>
    <dbReference type="NCBI Taxonomy" id="2761580"/>
    <lineage>
        <taxon>Bacteria</taxon>
        <taxon>Pseudomonadati</taxon>
        <taxon>Bacteroidota</taxon>
        <taxon>Flavobacteriia</taxon>
        <taxon>Flavobacteriales</taxon>
        <taxon>Owenweeksiaceae</taxon>
        <taxon>Croceimicrobium</taxon>
    </lineage>
</organism>
<dbReference type="EMBL" id="CP060139">
    <property type="protein sequence ID" value="QNR24586.1"/>
    <property type="molecule type" value="Genomic_DNA"/>
</dbReference>
<evidence type="ECO:0000256" key="1">
    <source>
        <dbReference type="SAM" id="SignalP"/>
    </source>
</evidence>
<gene>
    <name evidence="2" type="ORF">H4K34_01725</name>
</gene>
<reference evidence="2 3" key="1">
    <citation type="submission" date="2020-08" db="EMBL/GenBank/DDBJ databases">
        <title>Croceimicrobium hydrocarbonivorans gen. nov., sp. nov., a novel marine bacterium isolated from a bacterial consortium that degrades polyethylene terephthalate.</title>
        <authorList>
            <person name="Liu R."/>
        </authorList>
    </citation>
    <scope>NUCLEOTIDE SEQUENCE [LARGE SCALE GENOMIC DNA]</scope>
    <source>
        <strain evidence="2 3">A20-9</strain>
    </source>
</reference>